<organism evidence="2 3">
    <name type="scientific">Austropuccinia psidii MF-1</name>
    <dbReference type="NCBI Taxonomy" id="1389203"/>
    <lineage>
        <taxon>Eukaryota</taxon>
        <taxon>Fungi</taxon>
        <taxon>Dikarya</taxon>
        <taxon>Basidiomycota</taxon>
        <taxon>Pucciniomycotina</taxon>
        <taxon>Pucciniomycetes</taxon>
        <taxon>Pucciniales</taxon>
        <taxon>Sphaerophragmiaceae</taxon>
        <taxon>Austropuccinia</taxon>
    </lineage>
</organism>
<dbReference type="Proteomes" id="UP000765509">
    <property type="component" value="Unassembled WGS sequence"/>
</dbReference>
<gene>
    <name evidence="2" type="ORF">O181_107779</name>
</gene>
<comment type="caution">
    <text evidence="2">The sequence shown here is derived from an EMBL/GenBank/DDBJ whole genome shotgun (WGS) entry which is preliminary data.</text>
</comment>
<reference evidence="2" key="1">
    <citation type="submission" date="2021-03" db="EMBL/GenBank/DDBJ databases">
        <title>Draft genome sequence of rust myrtle Austropuccinia psidii MF-1, a brazilian biotype.</title>
        <authorList>
            <person name="Quecine M.C."/>
            <person name="Pachon D.M.R."/>
            <person name="Bonatelli M.L."/>
            <person name="Correr F.H."/>
            <person name="Franceschini L.M."/>
            <person name="Leite T.F."/>
            <person name="Margarido G.R.A."/>
            <person name="Almeida C.A."/>
            <person name="Ferrarezi J.A."/>
            <person name="Labate C.A."/>
        </authorList>
    </citation>
    <scope>NUCLEOTIDE SEQUENCE</scope>
    <source>
        <strain evidence="2">MF-1</strain>
    </source>
</reference>
<protein>
    <submittedName>
        <fullName evidence="2">Uncharacterized protein</fullName>
    </submittedName>
</protein>
<evidence type="ECO:0000313" key="2">
    <source>
        <dbReference type="EMBL" id="MBW0568064.1"/>
    </source>
</evidence>
<feature type="region of interest" description="Disordered" evidence="1">
    <location>
        <begin position="1"/>
        <end position="22"/>
    </location>
</feature>
<sequence>MLTHLQPPPDEPPTLPPISTLTTPYASTPPPLTLFTLLQCPQDETTIRPSPLLTLPHPCLIFSLAYNLYTPAGPQVMPLTPPSPPLIPTCTCHLPSLCLWSASPTCLQCHLPSLCLYSALPTCLRHHLPSLHL</sequence>
<accession>A0A9Q3JTR0</accession>
<proteinExistence type="predicted"/>
<name>A0A9Q3JTR0_9BASI</name>
<evidence type="ECO:0000256" key="1">
    <source>
        <dbReference type="SAM" id="MobiDB-lite"/>
    </source>
</evidence>
<keyword evidence="3" id="KW-1185">Reference proteome</keyword>
<evidence type="ECO:0000313" key="3">
    <source>
        <dbReference type="Proteomes" id="UP000765509"/>
    </source>
</evidence>
<feature type="compositionally biased region" description="Pro residues" evidence="1">
    <location>
        <begin position="1"/>
        <end position="16"/>
    </location>
</feature>
<dbReference type="EMBL" id="AVOT02081927">
    <property type="protein sequence ID" value="MBW0568064.1"/>
    <property type="molecule type" value="Genomic_DNA"/>
</dbReference>
<dbReference type="AlphaFoldDB" id="A0A9Q3JTR0"/>